<feature type="domain" description="HTH myb-type" evidence="6">
    <location>
        <begin position="415"/>
        <end position="468"/>
    </location>
</feature>
<name>A0A9P5V7J7_9FUNG</name>
<proteinExistence type="predicted"/>
<feature type="region of interest" description="Disordered" evidence="4">
    <location>
        <begin position="40"/>
        <end position="93"/>
    </location>
</feature>
<accession>A0A9P5V7J7</accession>
<gene>
    <name evidence="7" type="primary">REB1</name>
    <name evidence="7" type="ORF">BG015_011884</name>
</gene>
<feature type="compositionally biased region" description="Low complexity" evidence="4">
    <location>
        <begin position="566"/>
        <end position="600"/>
    </location>
</feature>
<feature type="region of interest" description="Disordered" evidence="4">
    <location>
        <begin position="198"/>
        <end position="222"/>
    </location>
</feature>
<dbReference type="InterPro" id="IPR051651">
    <property type="entry name" value="DMTF1_DNA-bind_reg"/>
</dbReference>
<feature type="compositionally biased region" description="Low complexity" evidence="4">
    <location>
        <begin position="932"/>
        <end position="960"/>
    </location>
</feature>
<dbReference type="InterPro" id="IPR017930">
    <property type="entry name" value="Myb_dom"/>
</dbReference>
<feature type="region of interest" description="Disordered" evidence="4">
    <location>
        <begin position="109"/>
        <end position="144"/>
    </location>
</feature>
<dbReference type="CDD" id="cd00167">
    <property type="entry name" value="SANT"/>
    <property type="match status" value="1"/>
</dbReference>
<dbReference type="Proteomes" id="UP000748756">
    <property type="component" value="Unassembled WGS sequence"/>
</dbReference>
<feature type="region of interest" description="Disordered" evidence="4">
    <location>
        <begin position="1003"/>
        <end position="1097"/>
    </location>
</feature>
<dbReference type="SMART" id="SM00717">
    <property type="entry name" value="SANT"/>
    <property type="match status" value="3"/>
</dbReference>
<keyword evidence="3" id="KW-0539">Nucleus</keyword>
<protein>
    <submittedName>
        <fullName evidence="7">RNA polymerase I enhancer binding protein</fullName>
    </submittedName>
</protein>
<comment type="caution">
    <text evidence="7">The sequence shown here is derived from an EMBL/GenBank/DDBJ whole genome shotgun (WGS) entry which is preliminary data.</text>
</comment>
<feature type="compositionally biased region" description="Low complexity" evidence="4">
    <location>
        <begin position="76"/>
        <end position="91"/>
    </location>
</feature>
<dbReference type="GO" id="GO:0000978">
    <property type="term" value="F:RNA polymerase II cis-regulatory region sequence-specific DNA binding"/>
    <property type="evidence" value="ECO:0007669"/>
    <property type="project" value="TreeGrafter"/>
</dbReference>
<evidence type="ECO:0000256" key="4">
    <source>
        <dbReference type="SAM" id="MobiDB-lite"/>
    </source>
</evidence>
<dbReference type="GO" id="GO:0000981">
    <property type="term" value="F:DNA-binding transcription factor activity, RNA polymerase II-specific"/>
    <property type="evidence" value="ECO:0007669"/>
    <property type="project" value="TreeGrafter"/>
</dbReference>
<feature type="compositionally biased region" description="Acidic residues" evidence="4">
    <location>
        <begin position="1080"/>
        <end position="1089"/>
    </location>
</feature>
<dbReference type="Pfam" id="PF13921">
    <property type="entry name" value="Myb_DNA-bind_6"/>
    <property type="match status" value="1"/>
</dbReference>
<dbReference type="PANTHER" id="PTHR46380">
    <property type="entry name" value="CYCLIN-D-BINDING MYB-LIKE TRANSCRIPTION FACTOR 1"/>
    <property type="match status" value="1"/>
</dbReference>
<dbReference type="OrthoDB" id="39591at2759"/>
<dbReference type="InterPro" id="IPR001005">
    <property type="entry name" value="SANT/Myb"/>
</dbReference>
<dbReference type="GO" id="GO:0005634">
    <property type="term" value="C:nucleus"/>
    <property type="evidence" value="ECO:0007669"/>
    <property type="project" value="UniProtKB-SubCell"/>
</dbReference>
<feature type="domain" description="HTH myb-type" evidence="6">
    <location>
        <begin position="506"/>
        <end position="534"/>
    </location>
</feature>
<evidence type="ECO:0000259" key="6">
    <source>
        <dbReference type="PROSITE" id="PS51294"/>
    </source>
</evidence>
<evidence type="ECO:0000313" key="7">
    <source>
        <dbReference type="EMBL" id="KAF9145485.1"/>
    </source>
</evidence>
<keyword evidence="8" id="KW-1185">Reference proteome</keyword>
<feature type="region of interest" description="Disordered" evidence="4">
    <location>
        <begin position="248"/>
        <end position="303"/>
    </location>
</feature>
<feature type="compositionally biased region" description="Low complexity" evidence="4">
    <location>
        <begin position="1012"/>
        <end position="1045"/>
    </location>
</feature>
<dbReference type="Gene3D" id="1.10.10.60">
    <property type="entry name" value="Homeodomain-like"/>
    <property type="match status" value="2"/>
</dbReference>
<dbReference type="AlphaFoldDB" id="A0A9P5V7J7"/>
<feature type="domain" description="Myb-like" evidence="5">
    <location>
        <begin position="467"/>
        <end position="530"/>
    </location>
</feature>
<reference evidence="7" key="1">
    <citation type="journal article" date="2020" name="Fungal Divers.">
        <title>Resolving the Mortierellaceae phylogeny through synthesis of multi-gene phylogenetics and phylogenomics.</title>
        <authorList>
            <person name="Vandepol N."/>
            <person name="Liber J."/>
            <person name="Desiro A."/>
            <person name="Na H."/>
            <person name="Kennedy M."/>
            <person name="Barry K."/>
            <person name="Grigoriev I.V."/>
            <person name="Miller A.N."/>
            <person name="O'Donnell K."/>
            <person name="Stajich J.E."/>
            <person name="Bonito G."/>
        </authorList>
    </citation>
    <scope>NUCLEOTIDE SEQUENCE</scope>
    <source>
        <strain evidence="7">NRRL 6426</strain>
    </source>
</reference>
<feature type="compositionally biased region" description="Basic and acidic residues" evidence="4">
    <location>
        <begin position="204"/>
        <end position="214"/>
    </location>
</feature>
<evidence type="ECO:0000259" key="5">
    <source>
        <dbReference type="PROSITE" id="PS50090"/>
    </source>
</evidence>
<feature type="region of interest" description="Disordered" evidence="4">
    <location>
        <begin position="908"/>
        <end position="981"/>
    </location>
</feature>
<organism evidence="7 8">
    <name type="scientific">Linnemannia schmuckeri</name>
    <dbReference type="NCBI Taxonomy" id="64567"/>
    <lineage>
        <taxon>Eukaryota</taxon>
        <taxon>Fungi</taxon>
        <taxon>Fungi incertae sedis</taxon>
        <taxon>Mucoromycota</taxon>
        <taxon>Mortierellomycotina</taxon>
        <taxon>Mortierellomycetes</taxon>
        <taxon>Mortierellales</taxon>
        <taxon>Mortierellaceae</taxon>
        <taxon>Linnemannia</taxon>
    </lineage>
</organism>
<feature type="compositionally biased region" description="Polar residues" evidence="4">
    <location>
        <begin position="126"/>
        <end position="143"/>
    </location>
</feature>
<comment type="subcellular location">
    <subcellularLocation>
        <location evidence="1">Nucleus</location>
    </subcellularLocation>
</comment>
<dbReference type="PROSITE" id="PS50090">
    <property type="entry name" value="MYB_LIKE"/>
    <property type="match status" value="2"/>
</dbReference>
<sequence>MENQSEATRKRKNTEEESTAGFKKALVSATTTYDHGLNKLGAQELTAGGAPQADTRPHGHATRSLSTDTRRDHGLPASSTSSQPSRTPTSSEVQAADAVLSTMVGILAGTGDSQHGMSHAQHSESHSALSTHPIQHNSTSQQDAAGRVNDDVLNMQNQLQQQIPLESSPTRLTHHQLLDTMSSIPNMHLLLEESLKGTLGQERNSADEQRRQENGTESAHSAAIEDARRVLMNLENDPSILVTLKPHSVHTPQTSHPGSPLPNSSNVNVPPVENLGKGKKKGKAARPNTGQPAKDRTDTSGFDLQDQVKNDTAAVTSDNPLHTKWLMATALKDKGISYKTGTFSSHEDELIRETIKGYVMRNNMPEDAIQRWFENGNGRGRFEKNDLKALWVEIAVRLQNRPLLNIYLHVRRMFHPQNNIGTWSKEDDQKLIMLHALHKGQWTTIGTELGRMADSCRDRYRNHLKDQSTMLTGPWQPHEDEQLLTIMQDLALQQGKINILDSSPMWTLISERMHGTRTRHQCRHRYSQTLQPRLERGEWTAPSSAAAAAAAAVAANAAVAASASSSSSSKQSSQQQHLQAHSNQLGLGLSPNSGLSSNHGVSSGHEQGKTTAEQDVLMLAAALQGVLPDHDNGHMLWSQAVANEIQNSGHMHGQDAHHSISPGSHDPFTAAAIAAAASLPLPTIVPKAPKGPIRRRSGLQQQLDTLRIIQEDGYTDHTDIDWSNIAQRLRDRVEEANAIQLAKIIQTHDQLDSKKQRHLQDGDSAAAAAAAASAAMAAAVSAAQAEAVASLQRVPAANQCARTFMSSRCKIEGYRDMTLQQVIVFMMKDVERRIMHRRGGPGSSSKRVASPNGGAEGAEESSSKSSTGALSKEASKEAVIQQQEIIINNAAQQAAIAALSAQFPFLQQHHQHHGQSALAHALSDPSDHLPSHHASSSSSASAIPQTSTAPPSSSHPTHSQEALESLSVEERAQRQQELETQQHNHDLAEQMLNFAFSITDMSHHPHQHVSSHHQQQPQHHQQGSSMLMSSSMSSSSSATSASPSSWPTDEASATTASQREKQATRRVLHALKSSDFATDTSEDDDEADDGTQGHPQG</sequence>
<feature type="region of interest" description="Disordered" evidence="4">
    <location>
        <begin position="1"/>
        <end position="21"/>
    </location>
</feature>
<evidence type="ECO:0000256" key="2">
    <source>
        <dbReference type="ARBA" id="ARBA00023125"/>
    </source>
</evidence>
<dbReference type="PANTHER" id="PTHR46380:SF2">
    <property type="entry name" value="CYCLIN-D-BINDING MYB-LIKE TRANSCRIPTION FACTOR 1"/>
    <property type="match status" value="1"/>
</dbReference>
<feature type="domain" description="Myb-like" evidence="5">
    <location>
        <begin position="415"/>
        <end position="464"/>
    </location>
</feature>
<feature type="compositionally biased region" description="Low complexity" evidence="4">
    <location>
        <begin position="914"/>
        <end position="924"/>
    </location>
</feature>
<dbReference type="SUPFAM" id="SSF46689">
    <property type="entry name" value="Homeodomain-like"/>
    <property type="match status" value="2"/>
</dbReference>
<evidence type="ECO:0000256" key="1">
    <source>
        <dbReference type="ARBA" id="ARBA00004123"/>
    </source>
</evidence>
<dbReference type="PROSITE" id="PS51294">
    <property type="entry name" value="HTH_MYB"/>
    <property type="match status" value="2"/>
</dbReference>
<keyword evidence="2" id="KW-0238">DNA-binding</keyword>
<dbReference type="EMBL" id="JAAAUQ010000954">
    <property type="protein sequence ID" value="KAF9145485.1"/>
    <property type="molecule type" value="Genomic_DNA"/>
</dbReference>
<evidence type="ECO:0000313" key="8">
    <source>
        <dbReference type="Proteomes" id="UP000748756"/>
    </source>
</evidence>
<feature type="compositionally biased region" description="Basic and acidic residues" evidence="4">
    <location>
        <begin position="968"/>
        <end position="981"/>
    </location>
</feature>
<evidence type="ECO:0000256" key="3">
    <source>
        <dbReference type="ARBA" id="ARBA00023242"/>
    </source>
</evidence>
<feature type="region of interest" description="Disordered" evidence="4">
    <location>
        <begin position="836"/>
        <end position="870"/>
    </location>
</feature>
<feature type="region of interest" description="Disordered" evidence="4">
    <location>
        <begin position="566"/>
        <end position="610"/>
    </location>
</feature>
<feature type="compositionally biased region" description="Low complexity" evidence="4">
    <location>
        <begin position="257"/>
        <end position="272"/>
    </location>
</feature>
<dbReference type="InterPro" id="IPR009057">
    <property type="entry name" value="Homeodomain-like_sf"/>
</dbReference>